<comment type="catalytic activity">
    <reaction evidence="8 9">
        <text>N-acetyl-L-glutamate + ATP = N-acetyl-L-glutamyl 5-phosphate + ADP</text>
        <dbReference type="Rhea" id="RHEA:14629"/>
        <dbReference type="ChEBI" id="CHEBI:30616"/>
        <dbReference type="ChEBI" id="CHEBI:44337"/>
        <dbReference type="ChEBI" id="CHEBI:57936"/>
        <dbReference type="ChEBI" id="CHEBI:456216"/>
        <dbReference type="EC" id="2.7.2.8"/>
    </reaction>
</comment>
<comment type="similarity">
    <text evidence="9">Belongs to the acetylglutamate kinase family. ArgB subfamily.</text>
</comment>
<evidence type="ECO:0000256" key="9">
    <source>
        <dbReference type="HAMAP-Rule" id="MF_00082"/>
    </source>
</evidence>
<feature type="site" description="Transition state stabilizer" evidence="9">
    <location>
        <position position="32"/>
    </location>
</feature>
<evidence type="ECO:0000256" key="3">
    <source>
        <dbReference type="ARBA" id="ARBA00022605"/>
    </source>
</evidence>
<reference evidence="11 12" key="1">
    <citation type="submission" date="2022-02" db="EMBL/GenBank/DDBJ databases">
        <title>Mesosutterella porci, a novel member of the family Sutterellaceae from pig feces.</title>
        <authorList>
            <person name="Wylensek D."/>
            <person name="Clavel T."/>
        </authorList>
    </citation>
    <scope>NUCLEOTIDE SEQUENCE [LARGE SCALE GENOMIC DNA]</scope>
    <source>
        <strain evidence="12">oilRF-744-wt-GAM-9</strain>
    </source>
</reference>
<keyword evidence="9" id="KW-0963">Cytoplasm</keyword>
<keyword evidence="5 9" id="KW-0547">Nucleotide-binding</keyword>
<dbReference type="NCBIfam" id="TIGR00761">
    <property type="entry name" value="argB"/>
    <property type="match status" value="1"/>
</dbReference>
<dbReference type="SUPFAM" id="SSF53633">
    <property type="entry name" value="Carbamate kinase-like"/>
    <property type="match status" value="1"/>
</dbReference>
<keyword evidence="2 9" id="KW-0055">Arginine biosynthesis</keyword>
<dbReference type="EC" id="2.7.2.8" evidence="9"/>
<feature type="binding site" evidence="9">
    <location>
        <position position="89"/>
    </location>
    <ligand>
        <name>substrate</name>
    </ligand>
</feature>
<dbReference type="PANTHER" id="PTHR23342">
    <property type="entry name" value="N-ACETYLGLUTAMATE SYNTHASE"/>
    <property type="match status" value="1"/>
</dbReference>
<dbReference type="InterPro" id="IPR004662">
    <property type="entry name" value="AcgluKinase_fam"/>
</dbReference>
<protein>
    <recommendedName>
        <fullName evidence="9">Acetylglutamate kinase</fullName>
        <ecNumber evidence="9">2.7.2.8</ecNumber>
    </recommendedName>
    <alternativeName>
        <fullName evidence="9">N-acetyl-L-glutamate 5-phosphotransferase</fullName>
    </alternativeName>
    <alternativeName>
        <fullName evidence="9">NAG kinase</fullName>
        <shortName evidence="9">NAGK</shortName>
    </alternativeName>
</protein>
<comment type="pathway">
    <text evidence="1 9">Amino-acid biosynthesis; L-arginine biosynthesis; N(2)-acetyl-L-ornithine from L-glutamate: step 2/4.</text>
</comment>
<keyword evidence="7 9" id="KW-0067">ATP-binding</keyword>
<dbReference type="Gene3D" id="3.40.1160.10">
    <property type="entry name" value="Acetylglutamate kinase-like"/>
    <property type="match status" value="1"/>
</dbReference>
<evidence type="ECO:0000256" key="4">
    <source>
        <dbReference type="ARBA" id="ARBA00022679"/>
    </source>
</evidence>
<evidence type="ECO:0000313" key="12">
    <source>
        <dbReference type="Proteomes" id="UP001297600"/>
    </source>
</evidence>
<dbReference type="HAMAP" id="MF_00082">
    <property type="entry name" value="ArgB"/>
    <property type="match status" value="1"/>
</dbReference>
<evidence type="ECO:0000256" key="5">
    <source>
        <dbReference type="ARBA" id="ARBA00022741"/>
    </source>
</evidence>
<name>A0ABS9MMM8_9BURK</name>
<dbReference type="Pfam" id="PF00696">
    <property type="entry name" value="AA_kinase"/>
    <property type="match status" value="1"/>
</dbReference>
<comment type="subcellular location">
    <subcellularLocation>
        <location evidence="9">Cytoplasm</location>
    </subcellularLocation>
</comment>
<dbReference type="EMBL" id="JAKNCT010000001">
    <property type="protein sequence ID" value="MCG5029879.1"/>
    <property type="molecule type" value="Genomic_DNA"/>
</dbReference>
<sequence>MNGIFSNTDRAEVLTQALPYIKKFNGKTIVIKYGGNAMLTEELQHQVMQDIVLLHLVGIKVVLVHGGGPEITGMLKRLGKKSQFVNGLRVTDRETVEIAQMVLAGKINKNLVSFLEALGGDAIGLSGMDGRMLMAKVKDESLGYVGEITKVNPGPIIDIMQKGYIPVVSSLGCDKEGNVYNINADTAAAKIASALHAQRLILMTNIPGLLRDKDDPSSLIPQLDLDETESLIKTGIISGGMIPKIECCISALKNNVSKAIIMDGRIPHSVLIELFTDSGAGTMITKKKKAAKSAALKGNENHD</sequence>
<keyword evidence="4 9" id="KW-0808">Transferase</keyword>
<dbReference type="RefSeq" id="WP_237977536.1">
    <property type="nucleotide sequence ID" value="NZ_JAKNCT010000001.1"/>
</dbReference>
<keyword evidence="6 9" id="KW-0418">Kinase</keyword>
<dbReference type="InterPro" id="IPR001048">
    <property type="entry name" value="Asp/Glu/Uridylate_kinase"/>
</dbReference>
<organism evidence="11 12">
    <name type="scientific">Mesosutterella porci</name>
    <dbReference type="NCBI Taxonomy" id="2915351"/>
    <lineage>
        <taxon>Bacteria</taxon>
        <taxon>Pseudomonadati</taxon>
        <taxon>Pseudomonadota</taxon>
        <taxon>Betaproteobacteria</taxon>
        <taxon>Burkholderiales</taxon>
        <taxon>Sutterellaceae</taxon>
        <taxon>Mesosutterella</taxon>
    </lineage>
</organism>
<dbReference type="InterPro" id="IPR041727">
    <property type="entry name" value="NAGK-C"/>
</dbReference>
<comment type="caution">
    <text evidence="11">The sequence shown here is derived from an EMBL/GenBank/DDBJ whole genome shotgun (WGS) entry which is preliminary data.</text>
</comment>
<keyword evidence="3 9" id="KW-0028">Amino-acid biosynthesis</keyword>
<dbReference type="Proteomes" id="UP001297600">
    <property type="component" value="Unassembled WGS sequence"/>
</dbReference>
<evidence type="ECO:0000256" key="7">
    <source>
        <dbReference type="ARBA" id="ARBA00022840"/>
    </source>
</evidence>
<gene>
    <name evidence="9 11" type="primary">argB</name>
    <name evidence="11" type="ORF">MAF45_00200</name>
</gene>
<proteinExistence type="inferred from homology"/>
<evidence type="ECO:0000256" key="1">
    <source>
        <dbReference type="ARBA" id="ARBA00004828"/>
    </source>
</evidence>
<keyword evidence="12" id="KW-1185">Reference proteome</keyword>
<dbReference type="PRINTS" id="PR01469">
    <property type="entry name" value="CARBMTKINASE"/>
</dbReference>
<evidence type="ECO:0000256" key="6">
    <source>
        <dbReference type="ARBA" id="ARBA00022777"/>
    </source>
</evidence>
<dbReference type="GO" id="GO:0003991">
    <property type="term" value="F:acetylglutamate kinase activity"/>
    <property type="evidence" value="ECO:0007669"/>
    <property type="project" value="UniProtKB-EC"/>
</dbReference>
<evidence type="ECO:0000259" key="10">
    <source>
        <dbReference type="Pfam" id="PF00696"/>
    </source>
</evidence>
<dbReference type="CDD" id="cd04250">
    <property type="entry name" value="AAK_NAGK-C"/>
    <property type="match status" value="1"/>
</dbReference>
<feature type="site" description="Transition state stabilizer" evidence="9">
    <location>
        <position position="244"/>
    </location>
</feature>
<evidence type="ECO:0000256" key="2">
    <source>
        <dbReference type="ARBA" id="ARBA00022571"/>
    </source>
</evidence>
<evidence type="ECO:0000313" key="11">
    <source>
        <dbReference type="EMBL" id="MCG5029879.1"/>
    </source>
</evidence>
<feature type="binding site" evidence="9">
    <location>
        <position position="181"/>
    </location>
    <ligand>
        <name>substrate</name>
    </ligand>
</feature>
<feature type="binding site" evidence="9">
    <location>
        <begin position="67"/>
        <end position="68"/>
    </location>
    <ligand>
        <name>substrate</name>
    </ligand>
</feature>
<comment type="function">
    <text evidence="9">Catalyzes the ATP-dependent phosphorylation of N-acetyl-L-glutamate.</text>
</comment>
<dbReference type="InterPro" id="IPR036393">
    <property type="entry name" value="AceGlu_kinase-like_sf"/>
</dbReference>
<dbReference type="PANTHER" id="PTHR23342:SF0">
    <property type="entry name" value="N-ACETYLGLUTAMATE SYNTHASE, MITOCHONDRIAL"/>
    <property type="match status" value="1"/>
</dbReference>
<dbReference type="InterPro" id="IPR037528">
    <property type="entry name" value="ArgB"/>
</dbReference>
<dbReference type="PIRSF" id="PIRSF000728">
    <property type="entry name" value="NAGK"/>
    <property type="match status" value="1"/>
</dbReference>
<accession>A0ABS9MMM8</accession>
<feature type="domain" description="Aspartate/glutamate/uridylate kinase" evidence="10">
    <location>
        <begin position="27"/>
        <end position="263"/>
    </location>
</feature>
<evidence type="ECO:0000256" key="8">
    <source>
        <dbReference type="ARBA" id="ARBA00048141"/>
    </source>
</evidence>